<dbReference type="InterPro" id="IPR004090">
    <property type="entry name" value="Chemotax_Me-accpt_rcpt"/>
</dbReference>
<dbReference type="GO" id="GO:0007165">
    <property type="term" value="P:signal transduction"/>
    <property type="evidence" value="ECO:0007669"/>
    <property type="project" value="UniProtKB-KW"/>
</dbReference>
<dbReference type="InterPro" id="IPR003660">
    <property type="entry name" value="HAMP_dom"/>
</dbReference>
<keyword evidence="4" id="KW-0812">Transmembrane</keyword>
<organism evidence="7 8">
    <name type="scientific">Nitratireductor arenosus</name>
    <dbReference type="NCBI Taxonomy" id="2682096"/>
    <lineage>
        <taxon>Bacteria</taxon>
        <taxon>Pseudomonadati</taxon>
        <taxon>Pseudomonadota</taxon>
        <taxon>Alphaproteobacteria</taxon>
        <taxon>Hyphomicrobiales</taxon>
        <taxon>Phyllobacteriaceae</taxon>
        <taxon>Nitratireductor</taxon>
    </lineage>
</organism>
<keyword evidence="1" id="KW-0145">Chemotaxis</keyword>
<proteinExistence type="inferred from homology"/>
<comment type="caution">
    <text evidence="7">The sequence shown here is derived from an EMBL/GenBank/DDBJ whole genome shotgun (WGS) entry which is preliminary data.</text>
</comment>
<dbReference type="Proteomes" id="UP000463224">
    <property type="component" value="Unassembled WGS sequence"/>
</dbReference>
<dbReference type="SMART" id="SM00304">
    <property type="entry name" value="HAMP"/>
    <property type="match status" value="2"/>
</dbReference>
<comment type="similarity">
    <text evidence="2">Belongs to the methyl-accepting chemotaxis (MCP) protein family.</text>
</comment>
<evidence type="ECO:0000256" key="1">
    <source>
        <dbReference type="ARBA" id="ARBA00022500"/>
    </source>
</evidence>
<dbReference type="PANTHER" id="PTHR43531:SF11">
    <property type="entry name" value="METHYL-ACCEPTING CHEMOTAXIS PROTEIN 3"/>
    <property type="match status" value="1"/>
</dbReference>
<dbReference type="GO" id="GO:0006935">
    <property type="term" value="P:chemotaxis"/>
    <property type="evidence" value="ECO:0007669"/>
    <property type="project" value="UniProtKB-KW"/>
</dbReference>
<keyword evidence="3" id="KW-0807">Transducer</keyword>
<dbReference type="Gene3D" id="6.10.340.10">
    <property type="match status" value="1"/>
</dbReference>
<dbReference type="SMART" id="SM00283">
    <property type="entry name" value="MA"/>
    <property type="match status" value="1"/>
</dbReference>
<dbReference type="EMBL" id="WPHG01000003">
    <property type="protein sequence ID" value="MVA98011.1"/>
    <property type="molecule type" value="Genomic_DNA"/>
</dbReference>
<reference evidence="7 8" key="1">
    <citation type="submission" date="2019-12" db="EMBL/GenBank/DDBJ databases">
        <title>Nitratireductor arenosus sp. nov., Isolated from sea sand, Jeju island, South Korea.</title>
        <authorList>
            <person name="Kim W."/>
        </authorList>
    </citation>
    <scope>NUCLEOTIDE SEQUENCE [LARGE SCALE GENOMIC DNA]</scope>
    <source>
        <strain evidence="7 8">CAU 1489</strain>
    </source>
</reference>
<keyword evidence="4" id="KW-0472">Membrane</keyword>
<dbReference type="InterPro" id="IPR051310">
    <property type="entry name" value="MCP_chemotaxis"/>
</dbReference>
<keyword evidence="8" id="KW-1185">Reference proteome</keyword>
<dbReference type="GO" id="GO:0016020">
    <property type="term" value="C:membrane"/>
    <property type="evidence" value="ECO:0007669"/>
    <property type="project" value="InterPro"/>
</dbReference>
<dbReference type="PANTHER" id="PTHR43531">
    <property type="entry name" value="PROTEIN ICFG"/>
    <property type="match status" value="1"/>
</dbReference>
<evidence type="ECO:0000313" key="8">
    <source>
        <dbReference type="Proteomes" id="UP000463224"/>
    </source>
</evidence>
<feature type="domain" description="HAMP" evidence="6">
    <location>
        <begin position="279"/>
        <end position="331"/>
    </location>
</feature>
<dbReference type="PRINTS" id="PR00260">
    <property type="entry name" value="CHEMTRNSDUCR"/>
</dbReference>
<dbReference type="AlphaFoldDB" id="A0A844QJA7"/>
<evidence type="ECO:0000256" key="2">
    <source>
        <dbReference type="ARBA" id="ARBA00029447"/>
    </source>
</evidence>
<feature type="domain" description="Methyl-accepting transducer" evidence="5">
    <location>
        <begin position="336"/>
        <end position="565"/>
    </location>
</feature>
<protein>
    <submittedName>
        <fullName evidence="7">HAMP domain-containing protein</fullName>
    </submittedName>
</protein>
<dbReference type="RefSeq" id="WP_156713000.1">
    <property type="nucleotide sequence ID" value="NZ_WPHG01000003.1"/>
</dbReference>
<dbReference type="CDD" id="cd11386">
    <property type="entry name" value="MCP_signal"/>
    <property type="match status" value="1"/>
</dbReference>
<dbReference type="Pfam" id="PF00015">
    <property type="entry name" value="MCPsignal"/>
    <property type="match status" value="1"/>
</dbReference>
<evidence type="ECO:0000259" key="5">
    <source>
        <dbReference type="PROSITE" id="PS50111"/>
    </source>
</evidence>
<gene>
    <name evidence="7" type="ORF">GN330_12235</name>
</gene>
<dbReference type="InterPro" id="IPR004089">
    <property type="entry name" value="MCPsignal_dom"/>
</dbReference>
<name>A0A844QJA7_9HYPH</name>
<feature type="domain" description="HAMP" evidence="6">
    <location>
        <begin position="198"/>
        <end position="251"/>
    </location>
</feature>
<sequence>MRRFGFLGGLSITFKLILGAVFVNLAAFASSILIVDRMAGADLQALAIDGWAMRTGQIAAAAAGGIGSKTPDLVAEAYAGYQADPDRRLLMAAAFGADTVEIAGFVAPGVDAAPIEAAIAALVAAAPETIRTTRLDGSVVMVAPAGRAPSGRPLGHIALAWNTAPIEDVSGSLYAGLALVQTVSTLFLIVLLSWIVGRLICKPLRALAGRVDALAAGDLDPPVAQRRRVDEIGHVARALEDFRAILAERRAADRDVEAQRHDIERERVRNEAARAAAAKLQSAVVRLLGAGLVRLADGDLTTRLTVDVPAEFRKFRDDFNRAMDRLQDTIGRVADTGCRLESGAGGVRAAAVEFARRAEQQAAALEQTVAAVNDVASSVTATAKGAAETRAAMSEVARDADRAATVVSQTIVAMTGIEKSSREITKITGVIDEIAFQTNLLALNARVEAARAGEAGKGFAVVAQEVRALARRSAEAAREIKQLIKVSASEVKDGTRLVSETGEFIDSIGGRVGSLDAIVSIIAKAAEEQAQTLRDVDRAINGIDAATRRGAALAEQFAATGHTVAHDGAALMDLIADFRVEAGYRVGGPASLTPSHQAGSPPVPRAATDGATALALDAETDGWREF</sequence>
<dbReference type="SUPFAM" id="SSF158472">
    <property type="entry name" value="HAMP domain-like"/>
    <property type="match status" value="1"/>
</dbReference>
<dbReference type="Pfam" id="PF00672">
    <property type="entry name" value="HAMP"/>
    <property type="match status" value="2"/>
</dbReference>
<dbReference type="GO" id="GO:0004888">
    <property type="term" value="F:transmembrane signaling receptor activity"/>
    <property type="evidence" value="ECO:0007669"/>
    <property type="project" value="InterPro"/>
</dbReference>
<dbReference type="PROSITE" id="PS50111">
    <property type="entry name" value="CHEMOTAXIS_TRANSDUC_2"/>
    <property type="match status" value="1"/>
</dbReference>
<keyword evidence="4" id="KW-1133">Transmembrane helix</keyword>
<accession>A0A844QJA7</accession>
<dbReference type="Gene3D" id="1.10.287.950">
    <property type="entry name" value="Methyl-accepting chemotaxis protein"/>
    <property type="match status" value="1"/>
</dbReference>
<evidence type="ECO:0000313" key="7">
    <source>
        <dbReference type="EMBL" id="MVA98011.1"/>
    </source>
</evidence>
<evidence type="ECO:0000256" key="3">
    <source>
        <dbReference type="PROSITE-ProRule" id="PRU00284"/>
    </source>
</evidence>
<evidence type="ECO:0000259" key="6">
    <source>
        <dbReference type="PROSITE" id="PS50885"/>
    </source>
</evidence>
<dbReference type="PROSITE" id="PS50885">
    <property type="entry name" value="HAMP"/>
    <property type="match status" value="2"/>
</dbReference>
<dbReference type="SUPFAM" id="SSF58104">
    <property type="entry name" value="Methyl-accepting chemotaxis protein (MCP) signaling domain"/>
    <property type="match status" value="1"/>
</dbReference>
<dbReference type="CDD" id="cd06225">
    <property type="entry name" value="HAMP"/>
    <property type="match status" value="1"/>
</dbReference>
<feature type="transmembrane region" description="Helical" evidence="4">
    <location>
        <begin position="12"/>
        <end position="35"/>
    </location>
</feature>
<evidence type="ECO:0000256" key="4">
    <source>
        <dbReference type="SAM" id="Phobius"/>
    </source>
</evidence>